<comment type="caution">
    <text evidence="4">The sequence shown here is derived from an EMBL/GenBank/DDBJ whole genome shotgun (WGS) entry which is preliminary data.</text>
</comment>
<dbReference type="RefSeq" id="WP_041048898.1">
    <property type="nucleotide sequence ID" value="NZ_JXAK01000031.1"/>
</dbReference>
<dbReference type="InterPro" id="IPR050362">
    <property type="entry name" value="Cation-dep_OMT"/>
</dbReference>
<proteinExistence type="predicted"/>
<keyword evidence="3" id="KW-0949">S-adenosyl-L-methionine</keyword>
<dbReference type="Proteomes" id="UP000031967">
    <property type="component" value="Unassembled WGS sequence"/>
</dbReference>
<accession>A0ABR5AG21</accession>
<dbReference type="PANTHER" id="PTHR10509:SF14">
    <property type="entry name" value="CAFFEOYL-COA O-METHYLTRANSFERASE 3-RELATED"/>
    <property type="match status" value="1"/>
</dbReference>
<dbReference type="GO" id="GO:0008168">
    <property type="term" value="F:methyltransferase activity"/>
    <property type="evidence" value="ECO:0007669"/>
    <property type="project" value="UniProtKB-KW"/>
</dbReference>
<organism evidence="4 5">
    <name type="scientific">Gordoniibacillus kamchatkensis</name>
    <dbReference type="NCBI Taxonomy" id="1590651"/>
    <lineage>
        <taxon>Bacteria</taxon>
        <taxon>Bacillati</taxon>
        <taxon>Bacillota</taxon>
        <taxon>Bacilli</taxon>
        <taxon>Bacillales</taxon>
        <taxon>Paenibacillaceae</taxon>
        <taxon>Gordoniibacillus</taxon>
    </lineage>
</organism>
<dbReference type="Pfam" id="PF01596">
    <property type="entry name" value="Methyltransf_3"/>
    <property type="match status" value="1"/>
</dbReference>
<dbReference type="SUPFAM" id="SSF53335">
    <property type="entry name" value="S-adenosyl-L-methionine-dependent methyltransferases"/>
    <property type="match status" value="1"/>
</dbReference>
<keyword evidence="1 4" id="KW-0489">Methyltransferase</keyword>
<dbReference type="EMBL" id="JXAK01000031">
    <property type="protein sequence ID" value="KIL39773.1"/>
    <property type="molecule type" value="Genomic_DNA"/>
</dbReference>
<keyword evidence="5" id="KW-1185">Reference proteome</keyword>
<evidence type="ECO:0000256" key="3">
    <source>
        <dbReference type="ARBA" id="ARBA00022691"/>
    </source>
</evidence>
<evidence type="ECO:0000313" key="4">
    <source>
        <dbReference type="EMBL" id="KIL39773.1"/>
    </source>
</evidence>
<evidence type="ECO:0000313" key="5">
    <source>
        <dbReference type="Proteomes" id="UP000031967"/>
    </source>
</evidence>
<dbReference type="Gene3D" id="3.40.50.150">
    <property type="entry name" value="Vaccinia Virus protein VP39"/>
    <property type="match status" value="1"/>
</dbReference>
<evidence type="ECO:0000256" key="1">
    <source>
        <dbReference type="ARBA" id="ARBA00022603"/>
    </source>
</evidence>
<evidence type="ECO:0000256" key="2">
    <source>
        <dbReference type="ARBA" id="ARBA00022679"/>
    </source>
</evidence>
<dbReference type="PANTHER" id="PTHR10509">
    <property type="entry name" value="O-METHYLTRANSFERASE-RELATED"/>
    <property type="match status" value="1"/>
</dbReference>
<protein>
    <submittedName>
        <fullName evidence="4">Methyltransferase</fullName>
    </submittedName>
</protein>
<dbReference type="PROSITE" id="PS51682">
    <property type="entry name" value="SAM_OMT_I"/>
    <property type="match status" value="1"/>
</dbReference>
<dbReference type="InterPro" id="IPR002935">
    <property type="entry name" value="SAM_O-MeTrfase"/>
</dbReference>
<dbReference type="GO" id="GO:0032259">
    <property type="term" value="P:methylation"/>
    <property type="evidence" value="ECO:0007669"/>
    <property type="project" value="UniProtKB-KW"/>
</dbReference>
<reference evidence="4 5" key="1">
    <citation type="submission" date="2014-12" db="EMBL/GenBank/DDBJ databases">
        <title>Draft genome sequence of Paenibacillus kamchatkensis strain B-2647.</title>
        <authorList>
            <person name="Karlyshev A.V."/>
            <person name="Kudryashova E.B."/>
        </authorList>
    </citation>
    <scope>NUCLEOTIDE SEQUENCE [LARGE SCALE GENOMIC DNA]</scope>
    <source>
        <strain evidence="4 5">VKM B-2647</strain>
    </source>
</reference>
<keyword evidence="2" id="KW-0808">Transferase</keyword>
<gene>
    <name evidence="4" type="ORF">SD70_17855</name>
</gene>
<name>A0ABR5AG21_9BACL</name>
<sequence length="219" mass="24118">MTTTDREPRLPSAEQYTESLYPQDEQLERVLETIRANGMPEISVKPGYGRLLTLLVKMSGAKSVLEIGALGGYSGICLARGLPADGRLVSLELRDEYAALAHANLTAAGFGDKVEYMTGEALPSLERLGAEGRRFDLFFIDADKGNYPNYLQWSINLGNPGAIIVGDNTLLHQKVMDTAEQGNNVRQMREFNRLMAEHPMLESTMLPAYDGLAIARLRA</sequence>
<dbReference type="InterPro" id="IPR029063">
    <property type="entry name" value="SAM-dependent_MTases_sf"/>
</dbReference>